<keyword evidence="2" id="KW-0378">Hydrolase</keyword>
<sequence>MPDRLLSGYENTTLPLDGAEPAAGEPDDAPLVGTLLRRDAPSRPGAVVYLHGWNDYFFHPHVGDFFDGLDRDFYAIELRRYGRSLAPGQYKGFISDLSDYFAELDAAMEIVAAHHDEVVLMGHSTGGLVASLWVAERPGRVKALVLNSPWIDLGGSMLMHAATRSVLQRWASSRPTSLLPLPNNGFYVRTLDVAQDGEWTMEPEWKNATDFSPRAAWLAAILAGHAKVKAGLGIEVPVLVMASARSDFRRDWDEALRTVDIVLDVDKMAARAVRLGSCVTVVRITDGIHDLTLSAPEVRARVFAGLERWIGAYA</sequence>
<dbReference type="PANTHER" id="PTHR42886">
    <property type="entry name" value="RE40534P-RELATED"/>
    <property type="match status" value="1"/>
</dbReference>
<name>A0ABW1WZU3_9ACTN</name>
<dbReference type="Proteomes" id="UP001596266">
    <property type="component" value="Unassembled WGS sequence"/>
</dbReference>
<keyword evidence="3" id="KW-1185">Reference proteome</keyword>
<proteinExistence type="predicted"/>
<protein>
    <submittedName>
        <fullName evidence="2">Alpha/beta hydrolase</fullName>
    </submittedName>
</protein>
<dbReference type="Pfam" id="PF12146">
    <property type="entry name" value="Hydrolase_4"/>
    <property type="match status" value="1"/>
</dbReference>
<dbReference type="InterPro" id="IPR022742">
    <property type="entry name" value="Hydrolase_4"/>
</dbReference>
<gene>
    <name evidence="2" type="ORF">ACFP57_04915</name>
</gene>
<dbReference type="GO" id="GO:0016787">
    <property type="term" value="F:hydrolase activity"/>
    <property type="evidence" value="ECO:0007669"/>
    <property type="project" value="UniProtKB-KW"/>
</dbReference>
<comment type="caution">
    <text evidence="2">The sequence shown here is derived from an EMBL/GenBank/DDBJ whole genome shotgun (WGS) entry which is preliminary data.</text>
</comment>
<dbReference type="PANTHER" id="PTHR42886:SF29">
    <property type="entry name" value="PUMMELIG, ISOFORM A"/>
    <property type="match status" value="1"/>
</dbReference>
<evidence type="ECO:0000313" key="3">
    <source>
        <dbReference type="Proteomes" id="UP001596266"/>
    </source>
</evidence>
<organism evidence="2 3">
    <name type="scientific">Luteococcus sanguinis</name>
    <dbReference type="NCBI Taxonomy" id="174038"/>
    <lineage>
        <taxon>Bacteria</taxon>
        <taxon>Bacillati</taxon>
        <taxon>Actinomycetota</taxon>
        <taxon>Actinomycetes</taxon>
        <taxon>Propionibacteriales</taxon>
        <taxon>Propionibacteriaceae</taxon>
        <taxon>Luteococcus</taxon>
    </lineage>
</organism>
<dbReference type="EMBL" id="JBHSUA010000009">
    <property type="protein sequence ID" value="MFC6396328.1"/>
    <property type="molecule type" value="Genomic_DNA"/>
</dbReference>
<dbReference type="RefSeq" id="WP_343885035.1">
    <property type="nucleotide sequence ID" value="NZ_BAAAKI010000004.1"/>
</dbReference>
<feature type="domain" description="Serine aminopeptidase S33" evidence="1">
    <location>
        <begin position="45"/>
        <end position="243"/>
    </location>
</feature>
<reference evidence="3" key="1">
    <citation type="journal article" date="2019" name="Int. J. Syst. Evol. Microbiol.">
        <title>The Global Catalogue of Microorganisms (GCM) 10K type strain sequencing project: providing services to taxonomists for standard genome sequencing and annotation.</title>
        <authorList>
            <consortium name="The Broad Institute Genomics Platform"/>
            <consortium name="The Broad Institute Genome Sequencing Center for Infectious Disease"/>
            <person name="Wu L."/>
            <person name="Ma J."/>
        </authorList>
    </citation>
    <scope>NUCLEOTIDE SEQUENCE [LARGE SCALE GENOMIC DNA]</scope>
    <source>
        <strain evidence="3">CGMCC 1.15277</strain>
    </source>
</reference>
<dbReference type="Gene3D" id="3.40.50.1820">
    <property type="entry name" value="alpha/beta hydrolase"/>
    <property type="match status" value="1"/>
</dbReference>
<evidence type="ECO:0000313" key="2">
    <source>
        <dbReference type="EMBL" id="MFC6396328.1"/>
    </source>
</evidence>
<evidence type="ECO:0000259" key="1">
    <source>
        <dbReference type="Pfam" id="PF12146"/>
    </source>
</evidence>
<accession>A0ABW1WZU3</accession>
<dbReference type="SUPFAM" id="SSF53474">
    <property type="entry name" value="alpha/beta-Hydrolases"/>
    <property type="match status" value="1"/>
</dbReference>
<dbReference type="InterPro" id="IPR029058">
    <property type="entry name" value="AB_hydrolase_fold"/>
</dbReference>